<dbReference type="EC" id="3.1.1.61" evidence="5"/>
<dbReference type="PANTHER" id="PTHR42872:SF6">
    <property type="entry name" value="PROTEIN-GLUTAMATE METHYLESTERASE_PROTEIN-GLUTAMINE GLUTAMINASE"/>
    <property type="match status" value="1"/>
</dbReference>
<evidence type="ECO:0000256" key="7">
    <source>
        <dbReference type="PROSITE-ProRule" id="PRU00169"/>
    </source>
</evidence>
<dbReference type="Gene3D" id="3.40.50.180">
    <property type="entry name" value="Methylesterase CheB, C-terminal domain"/>
    <property type="match status" value="1"/>
</dbReference>
<evidence type="ECO:0000256" key="1">
    <source>
        <dbReference type="ARBA" id="ARBA00022490"/>
    </source>
</evidence>
<dbReference type="OrthoDB" id="9793421at2"/>
<dbReference type="SUPFAM" id="SSF52738">
    <property type="entry name" value="Methylesterase CheB, C-terminal domain"/>
    <property type="match status" value="1"/>
</dbReference>
<dbReference type="GO" id="GO:0050568">
    <property type="term" value="F:protein-glutamine glutaminase activity"/>
    <property type="evidence" value="ECO:0007669"/>
    <property type="project" value="UniProtKB-UniRule"/>
</dbReference>
<reference evidence="11 14" key="2">
    <citation type="submission" date="2019-02" db="EMBL/GenBank/DDBJ databases">
        <title>Complete genome sequence of Desulfobacter hydrogenophilus AcRS1.</title>
        <authorList>
            <person name="Marietou A."/>
            <person name="Lund M.B."/>
            <person name="Marshall I.P.G."/>
            <person name="Schreiber L."/>
            <person name="Jorgensen B."/>
        </authorList>
    </citation>
    <scope>NUCLEOTIDE SEQUENCE [LARGE SCALE GENOMIC DNA]</scope>
    <source>
        <strain evidence="11 14">AcRS1</strain>
    </source>
</reference>
<dbReference type="RefSeq" id="WP_111952765.1">
    <property type="nucleotide sequence ID" value="NZ_CP036313.1"/>
</dbReference>
<comment type="catalytic activity">
    <reaction evidence="5">
        <text>L-glutaminyl-[protein] + H2O = L-glutamyl-[protein] + NH4(+)</text>
        <dbReference type="Rhea" id="RHEA:16441"/>
        <dbReference type="Rhea" id="RHEA-COMP:10207"/>
        <dbReference type="Rhea" id="RHEA-COMP:10208"/>
        <dbReference type="ChEBI" id="CHEBI:15377"/>
        <dbReference type="ChEBI" id="CHEBI:28938"/>
        <dbReference type="ChEBI" id="CHEBI:29973"/>
        <dbReference type="ChEBI" id="CHEBI:30011"/>
        <dbReference type="EC" id="3.5.1.44"/>
    </reaction>
</comment>
<keyword evidence="3 5" id="KW-0378">Hydrolase</keyword>
<dbReference type="GO" id="GO:0006935">
    <property type="term" value="P:chemotaxis"/>
    <property type="evidence" value="ECO:0007669"/>
    <property type="project" value="UniProtKB-UniRule"/>
</dbReference>
<comment type="subcellular location">
    <subcellularLocation>
        <location evidence="5">Cytoplasm</location>
    </subcellularLocation>
</comment>
<feature type="modified residue" description="4-aspartylphosphate" evidence="5 7">
    <location>
        <position position="56"/>
    </location>
</feature>
<name>A0A328FKP0_9BACT</name>
<comment type="domain">
    <text evidence="5">Contains a C-terminal catalytic domain, and an N-terminal region which modulates catalytic activity.</text>
</comment>
<evidence type="ECO:0000313" key="12">
    <source>
        <dbReference type="EMBL" id="RAM04022.1"/>
    </source>
</evidence>
<evidence type="ECO:0000313" key="14">
    <source>
        <dbReference type="Proteomes" id="UP000293902"/>
    </source>
</evidence>
<dbReference type="PIRSF" id="PIRSF000876">
    <property type="entry name" value="RR_chemtxs_CheB"/>
    <property type="match status" value="1"/>
</dbReference>
<dbReference type="Proteomes" id="UP000248798">
    <property type="component" value="Unassembled WGS sequence"/>
</dbReference>
<evidence type="ECO:0000256" key="3">
    <source>
        <dbReference type="ARBA" id="ARBA00022801"/>
    </source>
</evidence>
<dbReference type="EMBL" id="CP036313">
    <property type="protein sequence ID" value="QBH13039.1"/>
    <property type="molecule type" value="Genomic_DNA"/>
</dbReference>
<dbReference type="NCBIfam" id="NF001965">
    <property type="entry name" value="PRK00742.1"/>
    <property type="match status" value="1"/>
</dbReference>
<dbReference type="Pfam" id="PF00072">
    <property type="entry name" value="Response_reg"/>
    <property type="match status" value="1"/>
</dbReference>
<feature type="domain" description="Response regulatory" evidence="9">
    <location>
        <begin position="5"/>
        <end position="123"/>
    </location>
</feature>
<comment type="function">
    <text evidence="5">Involved in chemotaxis. Part of a chemotaxis signal transduction system that modulates chemotaxis in response to various stimuli. Catalyzes the demethylation of specific methylglutamate residues introduced into the chemoreceptors (methyl-accepting chemotaxis proteins or MCP) by CheR. Also mediates the irreversible deamidation of specific glutamine residues to glutamic acid.</text>
</comment>
<feature type="active site" evidence="5 6">
    <location>
        <position position="212"/>
    </location>
</feature>
<protein>
    <recommendedName>
        <fullName evidence="5">Protein-glutamate methylesterase/protein-glutamine glutaminase</fullName>
        <ecNumber evidence="5">3.1.1.61</ecNumber>
        <ecNumber evidence="5">3.5.1.44</ecNumber>
    </recommendedName>
</protein>
<feature type="active site" evidence="5 6">
    <location>
        <position position="310"/>
    </location>
</feature>
<evidence type="ECO:0000259" key="10">
    <source>
        <dbReference type="PROSITE" id="PS50122"/>
    </source>
</evidence>
<dbReference type="Proteomes" id="UP000293902">
    <property type="component" value="Chromosome"/>
</dbReference>
<dbReference type="GO" id="GO:0000156">
    <property type="term" value="F:phosphorelay response regulator activity"/>
    <property type="evidence" value="ECO:0007669"/>
    <property type="project" value="InterPro"/>
</dbReference>
<dbReference type="InterPro" id="IPR011006">
    <property type="entry name" value="CheY-like_superfamily"/>
</dbReference>
<reference evidence="12 13" key="1">
    <citation type="submission" date="2018-06" db="EMBL/GenBank/DDBJ databases">
        <title>Complete Genome Sequence of Desulfobacter hydrogenophilus (DSM3380).</title>
        <authorList>
            <person name="Marietou A."/>
            <person name="Schreiber L."/>
            <person name="Marshall I."/>
            <person name="Jorgensen B."/>
        </authorList>
    </citation>
    <scope>NUCLEOTIDE SEQUENCE [LARGE SCALE GENOMIC DNA]</scope>
    <source>
        <strain evidence="12 13">DSM 3380</strain>
    </source>
</reference>
<dbReference type="InterPro" id="IPR000673">
    <property type="entry name" value="Sig_transdc_resp-reg_Me-estase"/>
</dbReference>
<comment type="catalytic activity">
    <reaction evidence="4 5">
        <text>[protein]-L-glutamate 5-O-methyl ester + H2O = L-glutamyl-[protein] + methanol + H(+)</text>
        <dbReference type="Rhea" id="RHEA:23236"/>
        <dbReference type="Rhea" id="RHEA-COMP:10208"/>
        <dbReference type="Rhea" id="RHEA-COMP:10311"/>
        <dbReference type="ChEBI" id="CHEBI:15377"/>
        <dbReference type="ChEBI" id="CHEBI:15378"/>
        <dbReference type="ChEBI" id="CHEBI:17790"/>
        <dbReference type="ChEBI" id="CHEBI:29973"/>
        <dbReference type="ChEBI" id="CHEBI:82795"/>
        <dbReference type="EC" id="3.1.1.61"/>
    </reaction>
</comment>
<dbReference type="Gene3D" id="3.40.50.2300">
    <property type="match status" value="1"/>
</dbReference>
<dbReference type="Pfam" id="PF01339">
    <property type="entry name" value="CheB_methylest"/>
    <property type="match status" value="1"/>
</dbReference>
<keyword evidence="1 5" id="KW-0963">Cytoplasm</keyword>
<evidence type="ECO:0000256" key="4">
    <source>
        <dbReference type="ARBA" id="ARBA00048267"/>
    </source>
</evidence>
<comment type="PTM">
    <text evidence="5">Phosphorylated by CheA. Phosphorylation of the N-terminal regulatory domain activates the methylesterase activity.</text>
</comment>
<dbReference type="EC" id="3.5.1.44" evidence="5"/>
<dbReference type="EMBL" id="QLNI01000001">
    <property type="protein sequence ID" value="RAM04022.1"/>
    <property type="molecule type" value="Genomic_DNA"/>
</dbReference>
<dbReference type="InterPro" id="IPR008248">
    <property type="entry name" value="CheB-like"/>
</dbReference>
<keyword evidence="2 5" id="KW-0145">Chemotaxis</keyword>
<organism evidence="12 13">
    <name type="scientific">Desulfobacter hydrogenophilus</name>
    <dbReference type="NCBI Taxonomy" id="2291"/>
    <lineage>
        <taxon>Bacteria</taxon>
        <taxon>Pseudomonadati</taxon>
        <taxon>Thermodesulfobacteriota</taxon>
        <taxon>Desulfobacteria</taxon>
        <taxon>Desulfobacterales</taxon>
        <taxon>Desulfobacteraceae</taxon>
        <taxon>Desulfobacter</taxon>
    </lineage>
</organism>
<feature type="domain" description="CheB-type methylesterase" evidence="10">
    <location>
        <begin position="173"/>
        <end position="365"/>
    </location>
</feature>
<evidence type="ECO:0000256" key="5">
    <source>
        <dbReference type="HAMAP-Rule" id="MF_00099"/>
    </source>
</evidence>
<sequence>MNTIKALVVDDTIVYRKIVGDALKQMPGIEVVGTANNGKIALSKIKTLKPDLMTLDIEMPEMNGIELLQQLQHMESPPLVIMVSTLTHQGGELTLKALELGAFDVLPKPEEGTMAENMLKVKKNLEPIVRHIKRHKFGIIASPARSKPAVPGTARVRSPKAVSRPTQSKPTGIRSKSEIIGIGISTGGPNALTKMIPMLPKNFKVPILIVQHMPPVFTASLANSLNKKSALEVLEAKDGDTIKPGKVFIAPGGKQMKVVAGADGLTRKIKITDDPPENSCKPSADYLFRSIAQHYVGRSTGVIMTGMGSDGSKGLVQMKNNGSVIIAQDEKTCTVYGMPKEPTESGIVDVIAPLEKIADEIVKTV</sequence>
<proteinExistence type="inferred from homology"/>
<dbReference type="SMART" id="SM00448">
    <property type="entry name" value="REC"/>
    <property type="match status" value="1"/>
</dbReference>
<evidence type="ECO:0000259" key="9">
    <source>
        <dbReference type="PROSITE" id="PS50110"/>
    </source>
</evidence>
<keyword evidence="5 7" id="KW-0597">Phosphoprotein</keyword>
<dbReference type="CDD" id="cd16432">
    <property type="entry name" value="CheB_Rec"/>
    <property type="match status" value="1"/>
</dbReference>
<comment type="similarity">
    <text evidence="5">Belongs to the CheB family.</text>
</comment>
<evidence type="ECO:0000256" key="6">
    <source>
        <dbReference type="PROSITE-ProRule" id="PRU00050"/>
    </source>
</evidence>
<dbReference type="AlphaFoldDB" id="A0A328FKP0"/>
<dbReference type="InterPro" id="IPR035909">
    <property type="entry name" value="CheB_C"/>
</dbReference>
<gene>
    <name evidence="5" type="primary">cheB</name>
    <name evidence="12" type="ORF">DO021_00960</name>
    <name evidence="11" type="ORF">EYB58_08975</name>
</gene>
<dbReference type="GO" id="GO:0008984">
    <property type="term" value="F:protein-glutamate methylesterase activity"/>
    <property type="evidence" value="ECO:0007669"/>
    <property type="project" value="UniProtKB-UniRule"/>
</dbReference>
<dbReference type="PROSITE" id="PS50110">
    <property type="entry name" value="RESPONSE_REGULATORY"/>
    <property type="match status" value="1"/>
</dbReference>
<evidence type="ECO:0000313" key="13">
    <source>
        <dbReference type="Proteomes" id="UP000248798"/>
    </source>
</evidence>
<evidence type="ECO:0000256" key="8">
    <source>
        <dbReference type="SAM" id="MobiDB-lite"/>
    </source>
</evidence>
<keyword evidence="14" id="KW-1185">Reference proteome</keyword>
<dbReference type="SUPFAM" id="SSF52172">
    <property type="entry name" value="CheY-like"/>
    <property type="match status" value="1"/>
</dbReference>
<accession>A0A328FKP0</accession>
<dbReference type="PANTHER" id="PTHR42872">
    <property type="entry name" value="PROTEIN-GLUTAMATE METHYLESTERASE/PROTEIN-GLUTAMINE GLUTAMINASE"/>
    <property type="match status" value="1"/>
</dbReference>
<dbReference type="GO" id="GO:0005737">
    <property type="term" value="C:cytoplasm"/>
    <property type="evidence" value="ECO:0007669"/>
    <property type="project" value="UniProtKB-SubCell"/>
</dbReference>
<dbReference type="InterPro" id="IPR001789">
    <property type="entry name" value="Sig_transdc_resp-reg_receiver"/>
</dbReference>
<dbReference type="PROSITE" id="PS50122">
    <property type="entry name" value="CHEB"/>
    <property type="match status" value="1"/>
</dbReference>
<evidence type="ECO:0000256" key="2">
    <source>
        <dbReference type="ARBA" id="ARBA00022500"/>
    </source>
</evidence>
<feature type="active site" evidence="5 6">
    <location>
        <position position="185"/>
    </location>
</feature>
<dbReference type="CDD" id="cd17541">
    <property type="entry name" value="REC_CheB-like"/>
    <property type="match status" value="1"/>
</dbReference>
<feature type="region of interest" description="Disordered" evidence="8">
    <location>
        <begin position="144"/>
        <end position="173"/>
    </location>
</feature>
<evidence type="ECO:0000313" key="11">
    <source>
        <dbReference type="EMBL" id="QBH13039.1"/>
    </source>
</evidence>
<dbReference type="HAMAP" id="MF_00099">
    <property type="entry name" value="CheB_chemtxs"/>
    <property type="match status" value="1"/>
</dbReference>